<keyword evidence="8" id="KW-0460">Magnesium</keyword>
<reference evidence="14" key="1">
    <citation type="submission" date="2016-07" db="EMBL/GenBank/DDBJ databases">
        <title>Microvirga ossetica sp. nov. a new species of rhizobia isolated from root nodules of the legume species Vicia alpestris Steven originated from North Ossetia region in the Caucasus.</title>
        <authorList>
            <person name="Safronova V.I."/>
            <person name="Kuznetsova I.G."/>
            <person name="Sazanova A.L."/>
            <person name="Belimov A."/>
            <person name="Andronov E."/>
            <person name="Osledkin Y.S."/>
            <person name="Onishchuk O.P."/>
            <person name="Kurchak O.N."/>
            <person name="Shaposhnikov A.I."/>
            <person name="Willems A."/>
            <person name="Tikhonovich I.A."/>
        </authorList>
    </citation>
    <scope>NUCLEOTIDE SEQUENCE [LARGE SCALE GENOMIC DNA]</scope>
    <source>
        <strain evidence="14">V5/3M</strain>
    </source>
</reference>
<gene>
    <name evidence="14" type="ORF">BB934_05695</name>
</gene>
<dbReference type="GO" id="GO:0015087">
    <property type="term" value="F:cobalt ion transmembrane transporter activity"/>
    <property type="evidence" value="ECO:0007669"/>
    <property type="project" value="TreeGrafter"/>
</dbReference>
<dbReference type="Pfam" id="PF01544">
    <property type="entry name" value="CorA"/>
    <property type="match status" value="1"/>
</dbReference>
<dbReference type="PANTHER" id="PTHR47685">
    <property type="entry name" value="MAGNESIUM TRANSPORT PROTEIN CORA"/>
    <property type="match status" value="1"/>
</dbReference>
<proteinExistence type="inferred from homology"/>
<dbReference type="Gene3D" id="3.30.460.20">
    <property type="entry name" value="CorA soluble domain-like"/>
    <property type="match status" value="1"/>
</dbReference>
<keyword evidence="5" id="KW-1003">Cell membrane</keyword>
<dbReference type="AlphaFoldDB" id="A0A1B2ECU8"/>
<evidence type="ECO:0000256" key="6">
    <source>
        <dbReference type="ARBA" id="ARBA00022519"/>
    </source>
</evidence>
<feature type="transmembrane region" description="Helical" evidence="13">
    <location>
        <begin position="273"/>
        <end position="293"/>
    </location>
</feature>
<protein>
    <recommendedName>
        <fullName evidence="3">Magnesium transport protein CorA</fullName>
    </recommendedName>
</protein>
<dbReference type="Gene3D" id="1.20.58.340">
    <property type="entry name" value="Magnesium transport protein CorA, transmembrane region"/>
    <property type="match status" value="1"/>
</dbReference>
<evidence type="ECO:0000256" key="12">
    <source>
        <dbReference type="ARBA" id="ARBA00034269"/>
    </source>
</evidence>
<name>A0A1B2ECU8_9HYPH</name>
<dbReference type="RefSeq" id="WP_099508776.1">
    <property type="nucleotide sequence ID" value="NZ_CP016616.1"/>
</dbReference>
<dbReference type="InterPro" id="IPR045863">
    <property type="entry name" value="CorA_TM1_TM2"/>
</dbReference>
<feature type="transmembrane region" description="Helical" evidence="13">
    <location>
        <begin position="305"/>
        <end position="325"/>
    </location>
</feature>
<dbReference type="PANTHER" id="PTHR47685:SF1">
    <property type="entry name" value="MAGNESIUM TRANSPORT PROTEIN CORA"/>
    <property type="match status" value="1"/>
</dbReference>
<sequence length="331" mass="37718">MILIHKPAEVVGPQGESLDRTVLPPGEPIPPDAMWIDLIEPTREEDRLVESHLNIEIPTKEEMADIEPSEILYHENNARYMTARVLCSSDTESPKLIDVSFILTERVLVTVRYGEPRSFNMFMARAVKPGGCRHQPEAVLDGLLETIIDRAAEILGTVGTRIDRLSQAIFDNEKRGTRRAASYRVALRSIGRKGDIISNVRESMVSVERMLLFLSTSMPRPQKTAGYQSEWRTALRDVQSIEEHATFLSSKVQFLLDATLGFVTMEQNDIIKIFSVMSVIFLPPTLVSSLYGMNFKLMPELEWEFGYPWAIALMILAAVLPYLFFRWKRWL</sequence>
<keyword evidence="9 13" id="KW-1133">Transmembrane helix</keyword>
<dbReference type="GO" id="GO:0015095">
    <property type="term" value="F:magnesium ion transmembrane transporter activity"/>
    <property type="evidence" value="ECO:0007669"/>
    <property type="project" value="TreeGrafter"/>
</dbReference>
<dbReference type="KEGG" id="moc:BB934_05695"/>
<keyword evidence="7 13" id="KW-0812">Transmembrane</keyword>
<evidence type="ECO:0000256" key="5">
    <source>
        <dbReference type="ARBA" id="ARBA00022475"/>
    </source>
</evidence>
<organism evidence="14">
    <name type="scientific">Microvirga ossetica</name>
    <dbReference type="NCBI Taxonomy" id="1882682"/>
    <lineage>
        <taxon>Bacteria</taxon>
        <taxon>Pseudomonadati</taxon>
        <taxon>Pseudomonadota</taxon>
        <taxon>Alphaproteobacteria</taxon>
        <taxon>Hyphomicrobiales</taxon>
        <taxon>Methylobacteriaceae</taxon>
        <taxon>Microvirga</taxon>
    </lineage>
</organism>
<evidence type="ECO:0000256" key="1">
    <source>
        <dbReference type="ARBA" id="ARBA00004429"/>
    </source>
</evidence>
<dbReference type="GO" id="GO:0005886">
    <property type="term" value="C:plasma membrane"/>
    <property type="evidence" value="ECO:0007669"/>
    <property type="project" value="UniProtKB-SubCell"/>
</dbReference>
<evidence type="ECO:0000256" key="10">
    <source>
        <dbReference type="ARBA" id="ARBA00023065"/>
    </source>
</evidence>
<dbReference type="GO" id="GO:0015099">
    <property type="term" value="F:nickel cation transmembrane transporter activity"/>
    <property type="evidence" value="ECO:0007669"/>
    <property type="project" value="TreeGrafter"/>
</dbReference>
<dbReference type="InterPro" id="IPR050829">
    <property type="entry name" value="CorA_MIT"/>
</dbReference>
<evidence type="ECO:0000313" key="14">
    <source>
        <dbReference type="EMBL" id="ANY77791.1"/>
    </source>
</evidence>
<evidence type="ECO:0000256" key="7">
    <source>
        <dbReference type="ARBA" id="ARBA00022692"/>
    </source>
</evidence>
<keyword evidence="11 13" id="KW-0472">Membrane</keyword>
<dbReference type="OrthoDB" id="9803416at2"/>
<dbReference type="SUPFAM" id="SSF144083">
    <property type="entry name" value="Magnesium transport protein CorA, transmembrane region"/>
    <property type="match status" value="1"/>
</dbReference>
<evidence type="ECO:0000256" key="3">
    <source>
        <dbReference type="ARBA" id="ARBA00019439"/>
    </source>
</evidence>
<comment type="catalytic activity">
    <reaction evidence="12">
        <text>Mg(2+)(in) = Mg(2+)(out)</text>
        <dbReference type="Rhea" id="RHEA:29827"/>
        <dbReference type="ChEBI" id="CHEBI:18420"/>
    </reaction>
</comment>
<dbReference type="CDD" id="cd12837">
    <property type="entry name" value="EcCorA-like_u1"/>
    <property type="match status" value="1"/>
</dbReference>
<evidence type="ECO:0000256" key="4">
    <source>
        <dbReference type="ARBA" id="ARBA00022448"/>
    </source>
</evidence>
<dbReference type="InterPro" id="IPR045861">
    <property type="entry name" value="CorA_cytoplasmic_dom"/>
</dbReference>
<evidence type="ECO:0000256" key="8">
    <source>
        <dbReference type="ARBA" id="ARBA00022842"/>
    </source>
</evidence>
<comment type="subcellular location">
    <subcellularLocation>
        <location evidence="1">Cell inner membrane</location>
        <topology evidence="1">Multi-pass membrane protein</topology>
    </subcellularLocation>
</comment>
<accession>A0A1B2ECU8</accession>
<keyword evidence="6" id="KW-0997">Cell inner membrane</keyword>
<evidence type="ECO:0000256" key="9">
    <source>
        <dbReference type="ARBA" id="ARBA00022989"/>
    </source>
</evidence>
<evidence type="ECO:0000256" key="2">
    <source>
        <dbReference type="ARBA" id="ARBA00009765"/>
    </source>
</evidence>
<keyword evidence="4" id="KW-0813">Transport</keyword>
<comment type="similarity">
    <text evidence="2">Belongs to the CorA metal ion transporter (MIT) (TC 1.A.35) family.</text>
</comment>
<dbReference type="SUPFAM" id="SSF143865">
    <property type="entry name" value="CorA soluble domain-like"/>
    <property type="match status" value="1"/>
</dbReference>
<evidence type="ECO:0000256" key="11">
    <source>
        <dbReference type="ARBA" id="ARBA00023136"/>
    </source>
</evidence>
<dbReference type="EMBL" id="CP016616">
    <property type="protein sequence ID" value="ANY77791.1"/>
    <property type="molecule type" value="Genomic_DNA"/>
</dbReference>
<evidence type="ECO:0000256" key="13">
    <source>
        <dbReference type="SAM" id="Phobius"/>
    </source>
</evidence>
<dbReference type="FunFam" id="1.20.58.340:FF:000001">
    <property type="entry name" value="Magnesium transport protein CorA"/>
    <property type="match status" value="1"/>
</dbReference>
<dbReference type="InterPro" id="IPR002523">
    <property type="entry name" value="MgTranspt_CorA/ZnTranspt_ZntB"/>
</dbReference>
<keyword evidence="10" id="KW-0406">Ion transport</keyword>